<keyword evidence="2" id="KW-1185">Reference proteome</keyword>
<proteinExistence type="predicted"/>
<accession>D7MXD1</accession>
<organism evidence="2">
    <name type="scientific">Arabidopsis lyrata subsp. lyrata</name>
    <name type="common">Lyre-leaved rock-cress</name>
    <dbReference type="NCBI Taxonomy" id="81972"/>
    <lineage>
        <taxon>Eukaryota</taxon>
        <taxon>Viridiplantae</taxon>
        <taxon>Streptophyta</taxon>
        <taxon>Embryophyta</taxon>
        <taxon>Tracheophyta</taxon>
        <taxon>Spermatophyta</taxon>
        <taxon>Magnoliopsida</taxon>
        <taxon>eudicotyledons</taxon>
        <taxon>Gunneridae</taxon>
        <taxon>Pentapetalae</taxon>
        <taxon>rosids</taxon>
        <taxon>malvids</taxon>
        <taxon>Brassicales</taxon>
        <taxon>Brassicaceae</taxon>
        <taxon>Camelineae</taxon>
        <taxon>Arabidopsis</taxon>
    </lineage>
</organism>
<dbReference type="HOGENOM" id="CLU_2852722_0_0_1"/>
<evidence type="ECO:0000313" key="1">
    <source>
        <dbReference type="EMBL" id="EFH38802.1"/>
    </source>
</evidence>
<protein>
    <submittedName>
        <fullName evidence="1">Predicted protein</fullName>
    </submittedName>
</protein>
<dbReference type="EMBL" id="GL348971">
    <property type="protein sequence ID" value="EFH38802.1"/>
    <property type="molecule type" value="Genomic_DNA"/>
</dbReference>
<dbReference type="Proteomes" id="UP000008694">
    <property type="component" value="Unassembled WGS sequence"/>
</dbReference>
<sequence>MAKSAVAAVDWASEEGGGDGAAAAATEEGIEGIWERETSEIGATFCGEGFGGDAGLCFFFFTIRR</sequence>
<dbReference type="AlphaFoldDB" id="D7MXD1"/>
<evidence type="ECO:0000313" key="2">
    <source>
        <dbReference type="Proteomes" id="UP000008694"/>
    </source>
</evidence>
<reference evidence="2" key="1">
    <citation type="journal article" date="2011" name="Nat. Genet.">
        <title>The Arabidopsis lyrata genome sequence and the basis of rapid genome size change.</title>
        <authorList>
            <person name="Hu T.T."/>
            <person name="Pattyn P."/>
            <person name="Bakker E.G."/>
            <person name="Cao J."/>
            <person name="Cheng J.-F."/>
            <person name="Clark R.M."/>
            <person name="Fahlgren N."/>
            <person name="Fawcett J.A."/>
            <person name="Grimwood J."/>
            <person name="Gundlach H."/>
            <person name="Haberer G."/>
            <person name="Hollister J.D."/>
            <person name="Ossowski S."/>
            <person name="Ottilar R.P."/>
            <person name="Salamov A.A."/>
            <person name="Schneeberger K."/>
            <person name="Spannagl M."/>
            <person name="Wang X."/>
            <person name="Yang L."/>
            <person name="Nasrallah M.E."/>
            <person name="Bergelson J."/>
            <person name="Carrington J.C."/>
            <person name="Gaut B.S."/>
            <person name="Schmutz J."/>
            <person name="Mayer K.F.X."/>
            <person name="Van de Peer Y."/>
            <person name="Grigoriev I.V."/>
            <person name="Nordborg M."/>
            <person name="Weigel D."/>
            <person name="Guo Y.-L."/>
        </authorList>
    </citation>
    <scope>NUCLEOTIDE SEQUENCE [LARGE SCALE GENOMIC DNA]</scope>
    <source>
        <strain evidence="2">cv. MN47</strain>
    </source>
</reference>
<gene>
    <name evidence="1" type="ORF">ARALYDRAFT_920569</name>
</gene>
<dbReference type="Gramene" id="scaffold_36300002.1">
    <property type="protein sequence ID" value="scaffold_36300002.1"/>
    <property type="gene ID" value="scaffold_36300002.1"/>
</dbReference>
<name>D7MXD1_ARALL</name>